<dbReference type="Pfam" id="PF03807">
    <property type="entry name" value="F420_oxidored"/>
    <property type="match status" value="1"/>
</dbReference>
<evidence type="ECO:0000313" key="10">
    <source>
        <dbReference type="Proteomes" id="UP001589643"/>
    </source>
</evidence>
<keyword evidence="4 6" id="KW-0028">Amino-acid biosynthesis</keyword>
<dbReference type="PROSITE" id="PS00521">
    <property type="entry name" value="P5CR"/>
    <property type="match status" value="1"/>
</dbReference>
<sequence length="280" mass="27903">MPDLVALPPIAILGAGSMGGAVLSGLVASGAAAGGVTVTNRTAEKAAALSDLPGVTSVALADTPTGNTDAAAAADVVLIGVKPAMVPDLLREIAPVLRPGVVVVSLAAGVTIDTFAGILGSDVAVIRSMPNTPAVVGKAVTGLAAGPAASDDHRATVRALFETCGVVVEVPEAQIDALSTISGSGPAYVFLLIEELTRAAIDKGFAEPDARVMAEQTFIGAAALLDASGEDPAELRRRVTSPKGTTERAIAVLQEARLDDVFARATDAALARARELAAGA</sequence>
<comment type="catalytic activity">
    <reaction evidence="4 6">
        <text>L-proline + NADP(+) = (S)-1-pyrroline-5-carboxylate + NADPH + 2 H(+)</text>
        <dbReference type="Rhea" id="RHEA:14109"/>
        <dbReference type="ChEBI" id="CHEBI:15378"/>
        <dbReference type="ChEBI" id="CHEBI:17388"/>
        <dbReference type="ChEBI" id="CHEBI:57783"/>
        <dbReference type="ChEBI" id="CHEBI:58349"/>
        <dbReference type="ChEBI" id="CHEBI:60039"/>
        <dbReference type="EC" id="1.5.1.2"/>
    </reaction>
</comment>
<dbReference type="RefSeq" id="WP_112616693.1">
    <property type="nucleotide sequence ID" value="NZ_JBHLHV010000001.1"/>
</dbReference>
<evidence type="ECO:0000256" key="3">
    <source>
        <dbReference type="ARBA" id="ARBA00023002"/>
    </source>
</evidence>
<dbReference type="NCBIfam" id="TIGR00112">
    <property type="entry name" value="proC"/>
    <property type="match status" value="1"/>
</dbReference>
<dbReference type="InterPro" id="IPR036291">
    <property type="entry name" value="NAD(P)-bd_dom_sf"/>
</dbReference>
<evidence type="ECO:0000256" key="1">
    <source>
        <dbReference type="ARBA" id="ARBA00005525"/>
    </source>
</evidence>
<keyword evidence="4 6" id="KW-0641">Proline biosynthesis</keyword>
<proteinExistence type="inferred from homology"/>
<comment type="caution">
    <text evidence="9">The sequence shown here is derived from an EMBL/GenBank/DDBJ whole genome shotgun (WGS) entry which is preliminary data.</text>
</comment>
<dbReference type="InterPro" id="IPR028939">
    <property type="entry name" value="P5C_Rdtase_cat_N"/>
</dbReference>
<dbReference type="InterPro" id="IPR029036">
    <property type="entry name" value="P5CR_dimer"/>
</dbReference>
<dbReference type="GO" id="GO:0004735">
    <property type="term" value="F:pyrroline-5-carboxylate reductase activity"/>
    <property type="evidence" value="ECO:0007669"/>
    <property type="project" value="UniProtKB-EC"/>
</dbReference>
<keyword evidence="2 4" id="KW-0521">NADP</keyword>
<evidence type="ECO:0000256" key="6">
    <source>
        <dbReference type="RuleBase" id="RU003903"/>
    </source>
</evidence>
<dbReference type="Gene3D" id="1.10.3730.10">
    <property type="entry name" value="ProC C-terminal domain-like"/>
    <property type="match status" value="1"/>
</dbReference>
<dbReference type="Gene3D" id="3.40.50.720">
    <property type="entry name" value="NAD(P)-binding Rossmann-like Domain"/>
    <property type="match status" value="1"/>
</dbReference>
<dbReference type="Pfam" id="PF14748">
    <property type="entry name" value="P5CR_dimer"/>
    <property type="match status" value="1"/>
</dbReference>
<dbReference type="HAMAP" id="MF_01925">
    <property type="entry name" value="P5C_reductase"/>
    <property type="match status" value="1"/>
</dbReference>
<evidence type="ECO:0000259" key="7">
    <source>
        <dbReference type="Pfam" id="PF03807"/>
    </source>
</evidence>
<feature type="domain" description="Pyrroline-5-carboxylate reductase catalytic N-terminal" evidence="7">
    <location>
        <begin position="10"/>
        <end position="109"/>
    </location>
</feature>
<keyword evidence="10" id="KW-1185">Reference proteome</keyword>
<keyword evidence="3 4" id="KW-0560">Oxidoreductase</keyword>
<dbReference type="PIRSF" id="PIRSF000193">
    <property type="entry name" value="Pyrrol-5-carb_rd"/>
    <property type="match status" value="1"/>
</dbReference>
<name>A0ABV5EQT1_9MICO</name>
<comment type="subcellular location">
    <subcellularLocation>
        <location evidence="4">Cytoplasm</location>
    </subcellularLocation>
</comment>
<evidence type="ECO:0000256" key="5">
    <source>
        <dbReference type="NCBIfam" id="TIGR00112"/>
    </source>
</evidence>
<dbReference type="InterPro" id="IPR000304">
    <property type="entry name" value="Pyrroline-COOH_reductase"/>
</dbReference>
<accession>A0ABV5EQT1</accession>
<comment type="catalytic activity">
    <reaction evidence="4">
        <text>L-proline + NAD(+) = (S)-1-pyrroline-5-carboxylate + NADH + 2 H(+)</text>
        <dbReference type="Rhea" id="RHEA:14105"/>
        <dbReference type="ChEBI" id="CHEBI:15378"/>
        <dbReference type="ChEBI" id="CHEBI:17388"/>
        <dbReference type="ChEBI" id="CHEBI:57540"/>
        <dbReference type="ChEBI" id="CHEBI:57945"/>
        <dbReference type="ChEBI" id="CHEBI:60039"/>
        <dbReference type="EC" id="1.5.1.2"/>
    </reaction>
</comment>
<dbReference type="Proteomes" id="UP001589643">
    <property type="component" value="Unassembled WGS sequence"/>
</dbReference>
<gene>
    <name evidence="4 9" type="primary">proC</name>
    <name evidence="9" type="ORF">AB7P39_05570</name>
</gene>
<comment type="pathway">
    <text evidence="4 6">Amino-acid biosynthesis; L-proline biosynthesis; L-proline from L-glutamate 5-semialdehyde: step 1/1.</text>
</comment>
<evidence type="ECO:0000256" key="2">
    <source>
        <dbReference type="ARBA" id="ARBA00022857"/>
    </source>
</evidence>
<keyword evidence="4" id="KW-0963">Cytoplasm</keyword>
<dbReference type="PANTHER" id="PTHR11645:SF0">
    <property type="entry name" value="PYRROLINE-5-CARBOXYLATE REDUCTASE 3"/>
    <property type="match status" value="1"/>
</dbReference>
<organism evidence="9 10">
    <name type="scientific">Microbacterium plantarum</name>
    <dbReference type="NCBI Taxonomy" id="1816425"/>
    <lineage>
        <taxon>Bacteria</taxon>
        <taxon>Bacillati</taxon>
        <taxon>Actinomycetota</taxon>
        <taxon>Actinomycetes</taxon>
        <taxon>Micrococcales</taxon>
        <taxon>Microbacteriaceae</taxon>
        <taxon>Microbacterium</taxon>
    </lineage>
</organism>
<dbReference type="SUPFAM" id="SSF51735">
    <property type="entry name" value="NAD(P)-binding Rossmann-fold domains"/>
    <property type="match status" value="1"/>
</dbReference>
<evidence type="ECO:0000313" key="9">
    <source>
        <dbReference type="EMBL" id="MFB8892313.1"/>
    </source>
</evidence>
<dbReference type="EC" id="1.5.1.2" evidence="4 5"/>
<feature type="domain" description="Pyrroline-5-carboxylate reductase dimerisation" evidence="8">
    <location>
        <begin position="172"/>
        <end position="276"/>
    </location>
</feature>
<evidence type="ECO:0000256" key="4">
    <source>
        <dbReference type="HAMAP-Rule" id="MF_01925"/>
    </source>
</evidence>
<dbReference type="InterPro" id="IPR053790">
    <property type="entry name" value="P5CR-like_CS"/>
</dbReference>
<dbReference type="EMBL" id="JBHLHV010000001">
    <property type="protein sequence ID" value="MFB8892313.1"/>
    <property type="molecule type" value="Genomic_DNA"/>
</dbReference>
<comment type="function">
    <text evidence="4">Catalyzes the reduction of 1-pyrroline-5-carboxylate (PCA) to L-proline.</text>
</comment>
<dbReference type="PANTHER" id="PTHR11645">
    <property type="entry name" value="PYRROLINE-5-CARBOXYLATE REDUCTASE"/>
    <property type="match status" value="1"/>
</dbReference>
<evidence type="ECO:0000259" key="8">
    <source>
        <dbReference type="Pfam" id="PF14748"/>
    </source>
</evidence>
<comment type="similarity">
    <text evidence="1 4 6">Belongs to the pyrroline-5-carboxylate reductase family.</text>
</comment>
<reference evidence="9 10" key="1">
    <citation type="submission" date="2024-08" db="EMBL/GenBank/DDBJ databases">
        <title>Heavy metals resistant antinobacteria isolated from wastewater.</title>
        <authorList>
            <person name="Roman Ponce B."/>
            <person name="Blanco Mercado M.A."/>
            <person name="Avila Aldana I.N."/>
            <person name="Morales Arrieta S."/>
        </authorList>
    </citation>
    <scope>NUCLEOTIDE SEQUENCE [LARGE SCALE GENOMIC DNA]</scope>
    <source>
        <strain evidence="10">sma-1</strain>
    </source>
</reference>
<dbReference type="InterPro" id="IPR008927">
    <property type="entry name" value="6-PGluconate_DH-like_C_sf"/>
</dbReference>
<protein>
    <recommendedName>
        <fullName evidence="4 5">Pyrroline-5-carboxylate reductase</fullName>
        <shortName evidence="4">P5C reductase</shortName>
        <shortName evidence="4">P5CR</shortName>
        <ecNumber evidence="4 5">1.5.1.2</ecNumber>
    </recommendedName>
    <alternativeName>
        <fullName evidence="4">PCA reductase</fullName>
    </alternativeName>
</protein>
<dbReference type="SUPFAM" id="SSF48179">
    <property type="entry name" value="6-phosphogluconate dehydrogenase C-terminal domain-like"/>
    <property type="match status" value="1"/>
</dbReference>